<accession>A0A5B7EKB9</accession>
<protein>
    <submittedName>
        <fullName evidence="1">Uncharacterized protein</fullName>
    </submittedName>
</protein>
<evidence type="ECO:0000313" key="1">
    <source>
        <dbReference type="EMBL" id="MPC33579.1"/>
    </source>
</evidence>
<organism evidence="1 2">
    <name type="scientific">Portunus trituberculatus</name>
    <name type="common">Swimming crab</name>
    <name type="synonym">Neptunus trituberculatus</name>
    <dbReference type="NCBI Taxonomy" id="210409"/>
    <lineage>
        <taxon>Eukaryota</taxon>
        <taxon>Metazoa</taxon>
        <taxon>Ecdysozoa</taxon>
        <taxon>Arthropoda</taxon>
        <taxon>Crustacea</taxon>
        <taxon>Multicrustacea</taxon>
        <taxon>Malacostraca</taxon>
        <taxon>Eumalacostraca</taxon>
        <taxon>Eucarida</taxon>
        <taxon>Decapoda</taxon>
        <taxon>Pleocyemata</taxon>
        <taxon>Brachyura</taxon>
        <taxon>Eubrachyura</taxon>
        <taxon>Portunoidea</taxon>
        <taxon>Portunidae</taxon>
        <taxon>Portuninae</taxon>
        <taxon>Portunus</taxon>
    </lineage>
</organism>
<comment type="caution">
    <text evidence="1">The sequence shown here is derived from an EMBL/GenBank/DDBJ whole genome shotgun (WGS) entry which is preliminary data.</text>
</comment>
<reference evidence="1 2" key="1">
    <citation type="submission" date="2019-05" db="EMBL/GenBank/DDBJ databases">
        <title>Another draft genome of Portunus trituberculatus and its Hox gene families provides insights of decapod evolution.</title>
        <authorList>
            <person name="Jeong J.-H."/>
            <person name="Song I."/>
            <person name="Kim S."/>
            <person name="Choi T."/>
            <person name="Kim D."/>
            <person name="Ryu S."/>
            <person name="Kim W."/>
        </authorList>
    </citation>
    <scope>NUCLEOTIDE SEQUENCE [LARGE SCALE GENOMIC DNA]</scope>
    <source>
        <tissue evidence="1">Muscle</tissue>
    </source>
</reference>
<proteinExistence type="predicted"/>
<gene>
    <name evidence="1" type="ORF">E2C01_026934</name>
</gene>
<dbReference type="EMBL" id="VSRR010002863">
    <property type="protein sequence ID" value="MPC33579.1"/>
    <property type="molecule type" value="Genomic_DNA"/>
</dbReference>
<keyword evidence="2" id="KW-1185">Reference proteome</keyword>
<dbReference type="AlphaFoldDB" id="A0A5B7EKB9"/>
<evidence type="ECO:0000313" key="2">
    <source>
        <dbReference type="Proteomes" id="UP000324222"/>
    </source>
</evidence>
<dbReference type="Proteomes" id="UP000324222">
    <property type="component" value="Unassembled WGS sequence"/>
</dbReference>
<sequence length="97" mass="11004">MYLILHPAYSLRPDCIELLNGRGATEGKVAEGRCEVDRMVKKAGWEERREGGIVRQDEHHLRNVTCLPASSPAHLLGPAFVLRPWSHTPFPSNRYLQ</sequence>
<name>A0A5B7EKB9_PORTR</name>